<feature type="compositionally biased region" description="Polar residues" evidence="1">
    <location>
        <begin position="350"/>
        <end position="360"/>
    </location>
</feature>
<reference evidence="2" key="1">
    <citation type="submission" date="2022-11" db="EMBL/GenBank/DDBJ databases">
        <authorList>
            <person name="Petersen C."/>
        </authorList>
    </citation>
    <scope>NUCLEOTIDE SEQUENCE</scope>
    <source>
        <strain evidence="2">IBT 30069</strain>
    </source>
</reference>
<feature type="region of interest" description="Disordered" evidence="1">
    <location>
        <begin position="136"/>
        <end position="395"/>
    </location>
</feature>
<proteinExistence type="predicted"/>
<evidence type="ECO:0000313" key="2">
    <source>
        <dbReference type="EMBL" id="KAJ5113007.1"/>
    </source>
</evidence>
<keyword evidence="3" id="KW-1185">Reference proteome</keyword>
<feature type="compositionally biased region" description="Basic and acidic residues" evidence="1">
    <location>
        <begin position="174"/>
        <end position="210"/>
    </location>
</feature>
<organism evidence="2 3">
    <name type="scientific">Penicillium angulare</name>
    <dbReference type="NCBI Taxonomy" id="116970"/>
    <lineage>
        <taxon>Eukaryota</taxon>
        <taxon>Fungi</taxon>
        <taxon>Dikarya</taxon>
        <taxon>Ascomycota</taxon>
        <taxon>Pezizomycotina</taxon>
        <taxon>Eurotiomycetes</taxon>
        <taxon>Eurotiomycetidae</taxon>
        <taxon>Eurotiales</taxon>
        <taxon>Aspergillaceae</taxon>
        <taxon>Penicillium</taxon>
    </lineage>
</organism>
<feature type="compositionally biased region" description="Low complexity" evidence="1">
    <location>
        <begin position="260"/>
        <end position="271"/>
    </location>
</feature>
<gene>
    <name evidence="2" type="ORF">N7456_001541</name>
</gene>
<dbReference type="Pfam" id="PF13917">
    <property type="entry name" value="zf-CCHC_3"/>
    <property type="match status" value="2"/>
</dbReference>
<feature type="compositionally biased region" description="Low complexity" evidence="1">
    <location>
        <begin position="211"/>
        <end position="234"/>
    </location>
</feature>
<dbReference type="Proteomes" id="UP001149165">
    <property type="component" value="Unassembled WGS sequence"/>
</dbReference>
<feature type="compositionally biased region" description="Basic residues" evidence="1">
    <location>
        <begin position="303"/>
        <end position="315"/>
    </location>
</feature>
<feature type="compositionally biased region" description="Basic and acidic residues" evidence="1">
    <location>
        <begin position="362"/>
        <end position="377"/>
    </location>
</feature>
<dbReference type="OrthoDB" id="437973at2759"/>
<feature type="compositionally biased region" description="Basic and acidic residues" evidence="1">
    <location>
        <begin position="316"/>
        <end position="349"/>
    </location>
</feature>
<feature type="compositionally biased region" description="Basic and acidic residues" evidence="1">
    <location>
        <begin position="272"/>
        <end position="287"/>
    </location>
</feature>
<evidence type="ECO:0000256" key="1">
    <source>
        <dbReference type="SAM" id="MobiDB-lite"/>
    </source>
</evidence>
<evidence type="ECO:0000313" key="3">
    <source>
        <dbReference type="Proteomes" id="UP001149165"/>
    </source>
</evidence>
<protein>
    <submittedName>
        <fullName evidence="2">Uncharacterized protein</fullName>
    </submittedName>
</protein>
<sequence length="395" mass="45102">MSELVHGQAGKGSRIGSVFNESLTAEKWGEEGTLEDRISESSTPEEFQWESTIFTLIFYVGPSVFIKPHYPAIVLSRPMNRYRNAPTLKGPSKASPNTLCQKCLKRDMSPPVIPYPEQSDADSGIRHYSYECKTTAQERPYISRPSRTQQLQNPKLIPKLSTEVPGELLPTKGVADEVLAKREEERGRKKDLDEDTTDRYGHSQRRERSISSHSAHSVSTISTTRSASASPARRGAQDGHDAKDQQTKTEKSRKRRYSDSGESYSGSSYSSDVRDRSGSREWAEDRNIRRRRRESSPEERGRHRDSRRHRAHRRHPSTDKSQITKERRSMTPDAGHARSEPRSYRDREGPSSQPHTSQTSRSKRDSRARPEQPRERSMSPYSKRLALTQSMNFTN</sequence>
<name>A0A9W9G6N2_9EURO</name>
<comment type="caution">
    <text evidence="2">The sequence shown here is derived from an EMBL/GenBank/DDBJ whole genome shotgun (WGS) entry which is preliminary data.</text>
</comment>
<dbReference type="AlphaFoldDB" id="A0A9W9G6N2"/>
<dbReference type="EMBL" id="JAPQKH010000002">
    <property type="protein sequence ID" value="KAJ5113007.1"/>
    <property type="molecule type" value="Genomic_DNA"/>
</dbReference>
<accession>A0A9W9G6N2</accession>
<reference evidence="2" key="2">
    <citation type="journal article" date="2023" name="IMA Fungus">
        <title>Comparative genomic study of the Penicillium genus elucidates a diverse pangenome and 15 lateral gene transfer events.</title>
        <authorList>
            <person name="Petersen C."/>
            <person name="Sorensen T."/>
            <person name="Nielsen M.R."/>
            <person name="Sondergaard T.E."/>
            <person name="Sorensen J.L."/>
            <person name="Fitzpatrick D.A."/>
            <person name="Frisvad J.C."/>
            <person name="Nielsen K.L."/>
        </authorList>
    </citation>
    <scope>NUCLEOTIDE SEQUENCE</scope>
    <source>
        <strain evidence="2">IBT 30069</strain>
    </source>
</reference>
<feature type="compositionally biased region" description="Basic and acidic residues" evidence="1">
    <location>
        <begin position="235"/>
        <end position="250"/>
    </location>
</feature>